<accession>A0ABQ9EFH6</accession>
<dbReference type="PROSITE" id="PS50088">
    <property type="entry name" value="ANK_REPEAT"/>
    <property type="match status" value="1"/>
</dbReference>
<dbReference type="InterPro" id="IPR002110">
    <property type="entry name" value="Ankyrin_rpt"/>
</dbReference>
<protein>
    <recommendedName>
        <fullName evidence="2">LEM domain-containing protein</fullName>
    </recommendedName>
</protein>
<dbReference type="InterPro" id="IPR011015">
    <property type="entry name" value="LEM/LEM-like_dom_sf"/>
</dbReference>
<dbReference type="Gene3D" id="1.25.40.20">
    <property type="entry name" value="Ankyrin repeat-containing domain"/>
    <property type="match status" value="1"/>
</dbReference>
<reference evidence="3 4" key="1">
    <citation type="submission" date="2022-12" db="EMBL/GenBank/DDBJ databases">
        <title>Chromosome-level genome of Tegillarca granosa.</title>
        <authorList>
            <person name="Kim J."/>
        </authorList>
    </citation>
    <scope>NUCLEOTIDE SEQUENCE [LARGE SCALE GENOMIC DNA]</scope>
    <source>
        <strain evidence="3">Teg-2019</strain>
        <tissue evidence="3">Adductor muscle</tissue>
    </source>
</reference>
<name>A0ABQ9EFH6_TEGGR</name>
<dbReference type="EMBL" id="JARBDR010000903">
    <property type="protein sequence ID" value="KAJ8304056.1"/>
    <property type="molecule type" value="Genomic_DNA"/>
</dbReference>
<dbReference type="CDD" id="cd10454">
    <property type="entry name" value="GIY-YIG_COG3680_Meta"/>
    <property type="match status" value="1"/>
</dbReference>
<dbReference type="PROSITE" id="PS50954">
    <property type="entry name" value="LEM"/>
    <property type="match status" value="1"/>
</dbReference>
<sequence>MAETSKVLFDCLNADNLRDAESTLIDGADPNFILPVEGVAPIHLAAGLGYEATRLLLQYGGDPNIRSAEGSTPLHVAATWGDRECLQLLLQNGGDPFIQDQEGNNVLQTCKIYQHEDCFNLLESYLLLLTPDDMYQPEIIYQCRNPVDSFDDTGNPVNSFNDPLEKNHTRHPVRRKTILNSDYLDDYLYKALTDRDKSGSYDSEIQRHIDQLIRSTRQVSLDVTSPGGDKVTNTQQLPVKQSVSTGSEHQANTDATIIYDWKDNYDKLNNCEIHEKLRSLGDDPGPVTTCTRQTYLSRLRRLSQDPSVVTLKLTTSLPDYPKELCLALEGKFEDMDEMESKMVSGFQNPNKNRRWREGTLKSSFNYLLLDPRVTCNLPNRISTLGDLEGFKVFVEATFYIGKVHSLIFLSQQASEKVQRIIDIWKEGLGVVSLHCFQSVIPVEAYTREACMVDAIGLQHLTNKKRGDYYGVSTTWTLKQKQKIGVHLLRKCFKIFLHEGERQLCIGDVK</sequence>
<evidence type="ECO:0000313" key="3">
    <source>
        <dbReference type="EMBL" id="KAJ8304056.1"/>
    </source>
</evidence>
<organism evidence="3 4">
    <name type="scientific">Tegillarca granosa</name>
    <name type="common">Malaysian cockle</name>
    <name type="synonym">Anadara granosa</name>
    <dbReference type="NCBI Taxonomy" id="220873"/>
    <lineage>
        <taxon>Eukaryota</taxon>
        <taxon>Metazoa</taxon>
        <taxon>Spiralia</taxon>
        <taxon>Lophotrochozoa</taxon>
        <taxon>Mollusca</taxon>
        <taxon>Bivalvia</taxon>
        <taxon>Autobranchia</taxon>
        <taxon>Pteriomorphia</taxon>
        <taxon>Arcoida</taxon>
        <taxon>Arcoidea</taxon>
        <taxon>Arcidae</taxon>
        <taxon>Tegillarca</taxon>
    </lineage>
</organism>
<dbReference type="Gene3D" id="1.10.720.40">
    <property type="match status" value="1"/>
</dbReference>
<proteinExistence type="predicted"/>
<dbReference type="SMART" id="SM00248">
    <property type="entry name" value="ANK"/>
    <property type="match status" value="2"/>
</dbReference>
<keyword evidence="1" id="KW-0040">ANK repeat</keyword>
<gene>
    <name evidence="3" type="ORF">KUTeg_017639</name>
</gene>
<comment type="caution">
    <text evidence="3">The sequence shown here is derived from an EMBL/GenBank/DDBJ whole genome shotgun (WGS) entry which is preliminary data.</text>
</comment>
<dbReference type="CDD" id="cd12934">
    <property type="entry name" value="LEM"/>
    <property type="match status" value="1"/>
</dbReference>
<dbReference type="InterPro" id="IPR036770">
    <property type="entry name" value="Ankyrin_rpt-contain_sf"/>
</dbReference>
<dbReference type="InterPro" id="IPR003887">
    <property type="entry name" value="LEM_dom"/>
</dbReference>
<keyword evidence="4" id="KW-1185">Reference proteome</keyword>
<feature type="repeat" description="ANK" evidence="1">
    <location>
        <begin position="69"/>
        <end position="101"/>
    </location>
</feature>
<dbReference type="Pfam" id="PF22945">
    <property type="entry name" value="LEM-3_GIY-YIG"/>
    <property type="match status" value="1"/>
</dbReference>
<feature type="domain" description="LEM" evidence="2">
    <location>
        <begin position="262"/>
        <end position="306"/>
    </location>
</feature>
<dbReference type="Pfam" id="PF12796">
    <property type="entry name" value="Ank_2"/>
    <property type="match status" value="1"/>
</dbReference>
<dbReference type="SUPFAM" id="SSF48403">
    <property type="entry name" value="Ankyrin repeat"/>
    <property type="match status" value="1"/>
</dbReference>
<dbReference type="PROSITE" id="PS50297">
    <property type="entry name" value="ANK_REP_REGION"/>
    <property type="match status" value="1"/>
</dbReference>
<evidence type="ECO:0000256" key="1">
    <source>
        <dbReference type="PROSITE-ProRule" id="PRU00023"/>
    </source>
</evidence>
<dbReference type="PANTHER" id="PTHR46427:SF1">
    <property type="entry name" value="ANKYRIN REPEAT AND LEM DOMAIN-CONTAINING PROTEIN 1"/>
    <property type="match status" value="1"/>
</dbReference>
<dbReference type="PANTHER" id="PTHR46427">
    <property type="entry name" value="ANKYRIN REPEAT AND LEM DOMAIN-CONTAINING PROTEIN 1"/>
    <property type="match status" value="1"/>
</dbReference>
<dbReference type="Pfam" id="PF03020">
    <property type="entry name" value="LEM"/>
    <property type="match status" value="1"/>
</dbReference>
<dbReference type="Proteomes" id="UP001217089">
    <property type="component" value="Unassembled WGS sequence"/>
</dbReference>
<dbReference type="SUPFAM" id="SSF63451">
    <property type="entry name" value="LEM domain"/>
    <property type="match status" value="1"/>
</dbReference>
<evidence type="ECO:0000259" key="2">
    <source>
        <dbReference type="PROSITE" id="PS50954"/>
    </source>
</evidence>
<dbReference type="InterPro" id="IPR034998">
    <property type="entry name" value="ANKLE1"/>
</dbReference>
<evidence type="ECO:0000313" key="4">
    <source>
        <dbReference type="Proteomes" id="UP001217089"/>
    </source>
</evidence>